<dbReference type="PANTHER" id="PTHR16140">
    <property type="entry name" value="NON-STRUCTURAL MAINTENANCE OF CHROMOSOMES ELEMENT 4"/>
    <property type="match status" value="1"/>
</dbReference>
<dbReference type="OrthoDB" id="361242at2759"/>
<dbReference type="Pfam" id="PF15412">
    <property type="entry name" value="Nse4-Nse3_bdg"/>
    <property type="match status" value="1"/>
</dbReference>
<comment type="similarity">
    <text evidence="2 7">Belongs to the NSE4 family.</text>
</comment>
<keyword evidence="5 7" id="KW-0234">DNA repair</keyword>
<dbReference type="GO" id="GO:0005634">
    <property type="term" value="C:nucleus"/>
    <property type="evidence" value="ECO:0007669"/>
    <property type="project" value="UniProtKB-SubCell"/>
</dbReference>
<evidence type="ECO:0000256" key="4">
    <source>
        <dbReference type="ARBA" id="ARBA00023172"/>
    </source>
</evidence>
<comment type="subunit">
    <text evidence="7">Component of the SMC5-SMC6 complex.</text>
</comment>
<accession>A0A9W8H6F9</accession>
<dbReference type="GO" id="GO:0030915">
    <property type="term" value="C:Smc5-Smc6 complex"/>
    <property type="evidence" value="ECO:0007669"/>
    <property type="project" value="UniProtKB-UniRule"/>
</dbReference>
<reference evidence="11" key="1">
    <citation type="submission" date="2022-07" db="EMBL/GenBank/DDBJ databases">
        <title>Phylogenomic reconstructions and comparative analyses of Kickxellomycotina fungi.</title>
        <authorList>
            <person name="Reynolds N.K."/>
            <person name="Stajich J.E."/>
            <person name="Barry K."/>
            <person name="Grigoriev I.V."/>
            <person name="Crous P."/>
            <person name="Smith M.E."/>
        </authorList>
    </citation>
    <scope>NUCLEOTIDE SEQUENCE</scope>
    <source>
        <strain evidence="11">NBRC 105414</strain>
    </source>
</reference>
<dbReference type="InterPro" id="IPR029225">
    <property type="entry name" value="Nse4_Nse3-bd"/>
</dbReference>
<name>A0A9W8H6F9_9FUNG</name>
<dbReference type="InterPro" id="IPR027786">
    <property type="entry name" value="Nse4/EID"/>
</dbReference>
<keyword evidence="12" id="KW-1185">Reference proteome</keyword>
<evidence type="ECO:0000256" key="5">
    <source>
        <dbReference type="ARBA" id="ARBA00023204"/>
    </source>
</evidence>
<evidence type="ECO:0000256" key="1">
    <source>
        <dbReference type="ARBA" id="ARBA00004123"/>
    </source>
</evidence>
<dbReference type="InterPro" id="IPR014854">
    <property type="entry name" value="Nse4_C"/>
</dbReference>
<evidence type="ECO:0000256" key="8">
    <source>
        <dbReference type="SAM" id="MobiDB-lite"/>
    </source>
</evidence>
<proteinExistence type="inferred from homology"/>
<evidence type="ECO:0000259" key="9">
    <source>
        <dbReference type="Pfam" id="PF08743"/>
    </source>
</evidence>
<keyword evidence="3 7" id="KW-0227">DNA damage</keyword>
<protein>
    <recommendedName>
        <fullName evidence="7">Non-structural maintenance of chromosomes element 4</fullName>
    </recommendedName>
</protein>
<keyword evidence="6 7" id="KW-0539">Nucleus</keyword>
<evidence type="ECO:0000313" key="12">
    <source>
        <dbReference type="Proteomes" id="UP001140217"/>
    </source>
</evidence>
<dbReference type="GO" id="GO:0006281">
    <property type="term" value="P:DNA repair"/>
    <property type="evidence" value="ECO:0007669"/>
    <property type="project" value="UniProtKB-UniRule"/>
</dbReference>
<evidence type="ECO:0000256" key="6">
    <source>
        <dbReference type="ARBA" id="ARBA00023242"/>
    </source>
</evidence>
<feature type="region of interest" description="Disordered" evidence="8">
    <location>
        <begin position="146"/>
        <end position="173"/>
    </location>
</feature>
<dbReference type="AlphaFoldDB" id="A0A9W8H6F9"/>
<sequence>MSDSDSEQARSAKRRLRHDYRSLLSDAAARKKEYLADGGALLRGDLERANALFCGVQSAAEGVLDSRFLALSADIGAQRARMLRIDSAAFDSLEYVERLRARLYGPAAAAAADGRPAWAAVGAAAARFARAAPRLAYMYGPLTAPPRARRAPRQTQTQAQSQQQQSQAQAQARIETLGEDAVREQENQTTRLVRRIHRILTEAGPVNLFRLVINPHSFAQSVENVFYVSFLIRDGRAFIDDASGQPMIEACEPPQQDDYHQGVAKKQLIFTLDQATWRDIIDAYAITDPVIPQRPVRRDEHGRSQVSTQAAAL</sequence>
<comment type="subcellular location">
    <subcellularLocation>
        <location evidence="1 7">Nucleus</location>
    </subcellularLocation>
</comment>
<comment type="function">
    <text evidence="7">Component of the SMC5-SMC6 complex, that promotes sister chromatid alignment after DNA damage and facilitates double-stranded DNA breaks (DSBs) repair via homologous recombination between sister chromatids.</text>
</comment>
<dbReference type="PANTHER" id="PTHR16140:SF0">
    <property type="entry name" value="NON-STRUCTURAL MAINTENANCE OF CHROMOSOMES ELEMENT 4"/>
    <property type="match status" value="1"/>
</dbReference>
<comment type="caution">
    <text evidence="11">The sequence shown here is derived from an EMBL/GenBank/DDBJ whole genome shotgun (WGS) entry which is preliminary data.</text>
</comment>
<keyword evidence="4 7" id="KW-0233">DNA recombination</keyword>
<evidence type="ECO:0000256" key="3">
    <source>
        <dbReference type="ARBA" id="ARBA00022763"/>
    </source>
</evidence>
<evidence type="ECO:0000256" key="7">
    <source>
        <dbReference type="RuleBase" id="RU365071"/>
    </source>
</evidence>
<evidence type="ECO:0000313" key="11">
    <source>
        <dbReference type="EMBL" id="KAJ2776060.1"/>
    </source>
</evidence>
<dbReference type="Proteomes" id="UP001140217">
    <property type="component" value="Unassembled WGS sequence"/>
</dbReference>
<feature type="domain" description="Nse4/EID protein Nse3/MAGE-binding" evidence="10">
    <location>
        <begin position="65"/>
        <end position="103"/>
    </location>
</feature>
<feature type="domain" description="Non-structural maintenance of chromosome element 4 C-terminal" evidence="9">
    <location>
        <begin position="205"/>
        <end position="291"/>
    </location>
</feature>
<dbReference type="GO" id="GO:0006310">
    <property type="term" value="P:DNA recombination"/>
    <property type="evidence" value="ECO:0007669"/>
    <property type="project" value="UniProtKB-UniRule"/>
</dbReference>
<feature type="compositionally biased region" description="Low complexity" evidence="8">
    <location>
        <begin position="153"/>
        <end position="173"/>
    </location>
</feature>
<dbReference type="Pfam" id="PF08743">
    <property type="entry name" value="Nse4_C"/>
    <property type="match status" value="1"/>
</dbReference>
<organism evidence="11 12">
    <name type="scientific">Coemansia javaensis</name>
    <dbReference type="NCBI Taxonomy" id="2761396"/>
    <lineage>
        <taxon>Eukaryota</taxon>
        <taxon>Fungi</taxon>
        <taxon>Fungi incertae sedis</taxon>
        <taxon>Zoopagomycota</taxon>
        <taxon>Kickxellomycotina</taxon>
        <taxon>Kickxellomycetes</taxon>
        <taxon>Kickxellales</taxon>
        <taxon>Kickxellaceae</taxon>
        <taxon>Coemansia</taxon>
    </lineage>
</organism>
<evidence type="ECO:0000256" key="2">
    <source>
        <dbReference type="ARBA" id="ARBA00008997"/>
    </source>
</evidence>
<gene>
    <name evidence="11" type="ORF">H4R18_005887</name>
</gene>
<evidence type="ECO:0000259" key="10">
    <source>
        <dbReference type="Pfam" id="PF15412"/>
    </source>
</evidence>
<dbReference type="EMBL" id="JANBUL010000403">
    <property type="protein sequence ID" value="KAJ2776060.1"/>
    <property type="molecule type" value="Genomic_DNA"/>
</dbReference>